<dbReference type="Proteomes" id="UP000887581">
    <property type="component" value="Unplaced"/>
</dbReference>
<dbReference type="AlphaFoldDB" id="A0A915PZC0"/>
<organism evidence="2 3">
    <name type="scientific">Setaria digitata</name>
    <dbReference type="NCBI Taxonomy" id="48799"/>
    <lineage>
        <taxon>Eukaryota</taxon>
        <taxon>Metazoa</taxon>
        <taxon>Ecdysozoa</taxon>
        <taxon>Nematoda</taxon>
        <taxon>Chromadorea</taxon>
        <taxon>Rhabditida</taxon>
        <taxon>Spirurina</taxon>
        <taxon>Spiruromorpha</taxon>
        <taxon>Filarioidea</taxon>
        <taxon>Setariidae</taxon>
        <taxon>Setaria</taxon>
    </lineage>
</organism>
<protein>
    <submittedName>
        <fullName evidence="3">Uncharacterized protein</fullName>
    </submittedName>
</protein>
<evidence type="ECO:0000256" key="1">
    <source>
        <dbReference type="SAM" id="SignalP"/>
    </source>
</evidence>
<dbReference type="InterPro" id="IPR036790">
    <property type="entry name" value="Frizzled_dom_sf"/>
</dbReference>
<name>A0A915PZC0_9BILA</name>
<accession>A0A915PZC0</accession>
<reference evidence="3" key="1">
    <citation type="submission" date="2022-11" db="UniProtKB">
        <authorList>
            <consortium name="WormBaseParasite"/>
        </authorList>
    </citation>
    <scope>IDENTIFICATION</scope>
</reference>
<proteinExistence type="predicted"/>
<feature type="chain" id="PRO_5037136417" evidence="1">
    <location>
        <begin position="41"/>
        <end position="177"/>
    </location>
</feature>
<sequence length="177" mass="20298">MERGSANFKKRYGYPYAKKMRLFLWMFILLILNNSVPCPAVEENYGRTGRAVGHSEQYIKEIFYAHASCIHTDWACNQECRLEYVNRTTGLCTRPSSTETCFGIPIRYNFTFETPNIIAALPKYEILSKFPRCWSVLGPLLCAVAYRPCSSRAYFEVSMDKVSCFGMNIMQTSGSKN</sequence>
<keyword evidence="2" id="KW-1185">Reference proteome</keyword>
<evidence type="ECO:0000313" key="3">
    <source>
        <dbReference type="WBParaSite" id="sdigi.contig621.g9258.t1"/>
    </source>
</evidence>
<keyword evidence="1" id="KW-0732">Signal</keyword>
<evidence type="ECO:0000313" key="2">
    <source>
        <dbReference type="Proteomes" id="UP000887581"/>
    </source>
</evidence>
<feature type="signal peptide" evidence="1">
    <location>
        <begin position="1"/>
        <end position="40"/>
    </location>
</feature>
<dbReference type="WBParaSite" id="sdigi.contig621.g9258.t1">
    <property type="protein sequence ID" value="sdigi.contig621.g9258.t1"/>
    <property type="gene ID" value="sdigi.contig621.g9258"/>
</dbReference>
<dbReference type="Gene3D" id="1.10.2000.10">
    <property type="entry name" value="Frizzled cysteine-rich domain"/>
    <property type="match status" value="1"/>
</dbReference>